<reference evidence="2" key="1">
    <citation type="submission" date="2016-10" db="EMBL/GenBank/DDBJ databases">
        <authorList>
            <person name="Varghese N."/>
            <person name="Submissions S."/>
        </authorList>
    </citation>
    <scope>NUCLEOTIDE SEQUENCE [LARGE SCALE GENOMIC DNA]</scope>
    <source>
        <strain evidence="2">IBRC-M 10655</strain>
    </source>
</reference>
<proteinExistence type="predicted"/>
<evidence type="ECO:0000313" key="1">
    <source>
        <dbReference type="EMBL" id="SDP71645.1"/>
    </source>
</evidence>
<accession>A0A1H0UZX0</accession>
<dbReference type="AlphaFoldDB" id="A0A1H0UZX0"/>
<dbReference type="STRING" id="504798.SAMN05421871_107230"/>
<keyword evidence="2" id="KW-1185">Reference proteome</keyword>
<evidence type="ECO:0000313" key="2">
    <source>
        <dbReference type="Proteomes" id="UP000199651"/>
    </source>
</evidence>
<organism evidence="1 2">
    <name type="scientific">Actinokineospora alba</name>
    <dbReference type="NCBI Taxonomy" id="504798"/>
    <lineage>
        <taxon>Bacteria</taxon>
        <taxon>Bacillati</taxon>
        <taxon>Actinomycetota</taxon>
        <taxon>Actinomycetes</taxon>
        <taxon>Pseudonocardiales</taxon>
        <taxon>Pseudonocardiaceae</taxon>
        <taxon>Actinokineospora</taxon>
    </lineage>
</organism>
<sequence length="70" mass="8230">MNGKGGHLSDSEAELFAQLLERYCEFELDQFDHWIVDTAYGEVFVGLTRELPPNHPREFYAPFRRPKTEQ</sequence>
<dbReference type="Proteomes" id="UP000199651">
    <property type="component" value="Unassembled WGS sequence"/>
</dbReference>
<name>A0A1H0UZX0_9PSEU</name>
<dbReference type="OrthoDB" id="4559689at2"/>
<gene>
    <name evidence="1" type="ORF">SAMN05192558_112174</name>
</gene>
<protein>
    <submittedName>
        <fullName evidence="1">Uncharacterized protein</fullName>
    </submittedName>
</protein>
<dbReference type="EMBL" id="FNJB01000012">
    <property type="protein sequence ID" value="SDP71645.1"/>
    <property type="molecule type" value="Genomic_DNA"/>
</dbReference>
<dbReference type="RefSeq" id="WP_091382433.1">
    <property type="nucleotide sequence ID" value="NZ_FNDV01000007.1"/>
</dbReference>